<evidence type="ECO:0000256" key="3">
    <source>
        <dbReference type="RuleBase" id="RU000363"/>
    </source>
</evidence>
<dbReference type="Proteomes" id="UP000003374">
    <property type="component" value="Unassembled WGS sequence"/>
</dbReference>
<dbReference type="InterPro" id="IPR020904">
    <property type="entry name" value="Sc_DH/Rdtase_CS"/>
</dbReference>
<dbReference type="Gene3D" id="3.40.50.720">
    <property type="entry name" value="NAD(P)-binding Rossmann-like Domain"/>
    <property type="match status" value="1"/>
</dbReference>
<dbReference type="RefSeq" id="WP_005002003.1">
    <property type="nucleotide sequence ID" value="NZ_CH672427.1"/>
</dbReference>
<dbReference type="PANTHER" id="PTHR43976:SF16">
    <property type="entry name" value="SHORT-CHAIN DEHYDROGENASE_REDUCTASE FAMILY PROTEIN"/>
    <property type="match status" value="1"/>
</dbReference>
<dbReference type="InterPro" id="IPR051911">
    <property type="entry name" value="SDR_oxidoreductase"/>
</dbReference>
<evidence type="ECO:0000313" key="5">
    <source>
        <dbReference type="Proteomes" id="UP000003374"/>
    </source>
</evidence>
<dbReference type="SUPFAM" id="SSF51735">
    <property type="entry name" value="NAD(P)-binding Rossmann-fold domains"/>
    <property type="match status" value="1"/>
</dbReference>
<dbReference type="AlphaFoldDB" id="A4BND4"/>
<comment type="caution">
    <text evidence="4">The sequence shown here is derived from an EMBL/GenBank/DDBJ whole genome shotgun (WGS) entry which is preliminary data.</text>
</comment>
<dbReference type="PRINTS" id="PR00081">
    <property type="entry name" value="GDHRDH"/>
</dbReference>
<dbReference type="HOGENOM" id="CLU_010194_2_9_6"/>
<dbReference type="PANTHER" id="PTHR43976">
    <property type="entry name" value="SHORT CHAIN DEHYDROGENASE"/>
    <property type="match status" value="1"/>
</dbReference>
<name>A4BND4_9GAMM</name>
<keyword evidence="5" id="KW-1185">Reference proteome</keyword>
<dbReference type="PROSITE" id="PS00061">
    <property type="entry name" value="ADH_SHORT"/>
    <property type="match status" value="1"/>
</dbReference>
<proteinExistence type="inferred from homology"/>
<dbReference type="EMBL" id="AAOF01000002">
    <property type="protein sequence ID" value="EAR22733.1"/>
    <property type="molecule type" value="Genomic_DNA"/>
</dbReference>
<dbReference type="Pfam" id="PF00106">
    <property type="entry name" value="adh_short"/>
    <property type="match status" value="1"/>
</dbReference>
<dbReference type="eggNOG" id="COG1028">
    <property type="taxonomic scope" value="Bacteria"/>
</dbReference>
<evidence type="ECO:0000313" key="4">
    <source>
        <dbReference type="EMBL" id="EAR22733.1"/>
    </source>
</evidence>
<sequence>MKHSSNNNDKRSILITGCSSGIGLEIARGLRKRAWRVFATARRMQDVERLSREGLESLPLDVTDSNSIQSAVAGVLERTGGGLDALFNNAGYGQPGAVEDLSRAVLRAQFETNLFGAHELACAVLPIMRRQGYGRIIQHSSVLGVVALPYRGAYNASKFALEGLTDTLRQELKGSGIHVCLLETGPVRSRFRANALLMFQRHIDRERSAHRETYHALERRFASSTDDPFTRDPQAVLRKLVHALESPRPKPRYCITFPSHLLSTLRRALPTRALDTFLLFGTAWERR</sequence>
<dbReference type="PRINTS" id="PR00080">
    <property type="entry name" value="SDRFAMILY"/>
</dbReference>
<reference evidence="4 5" key="1">
    <citation type="submission" date="2006-02" db="EMBL/GenBank/DDBJ databases">
        <authorList>
            <person name="Waterbury J."/>
            <person name="Ferriera S."/>
            <person name="Johnson J."/>
            <person name="Kravitz S."/>
            <person name="Halpern A."/>
            <person name="Remington K."/>
            <person name="Beeson K."/>
            <person name="Tran B."/>
            <person name="Rogers Y.-H."/>
            <person name="Friedman R."/>
            <person name="Venter J.C."/>
        </authorList>
    </citation>
    <scope>NUCLEOTIDE SEQUENCE [LARGE SCALE GENOMIC DNA]</scope>
    <source>
        <strain evidence="4 5">Nb-231</strain>
    </source>
</reference>
<accession>A4BND4</accession>
<organism evidence="4 5">
    <name type="scientific">Nitrococcus mobilis Nb-231</name>
    <dbReference type="NCBI Taxonomy" id="314278"/>
    <lineage>
        <taxon>Bacteria</taxon>
        <taxon>Pseudomonadati</taxon>
        <taxon>Pseudomonadota</taxon>
        <taxon>Gammaproteobacteria</taxon>
        <taxon>Chromatiales</taxon>
        <taxon>Ectothiorhodospiraceae</taxon>
        <taxon>Nitrococcus</taxon>
    </lineage>
</organism>
<comment type="similarity">
    <text evidence="1 3">Belongs to the short-chain dehydrogenases/reductases (SDR) family.</text>
</comment>
<evidence type="ECO:0000256" key="2">
    <source>
        <dbReference type="ARBA" id="ARBA00023002"/>
    </source>
</evidence>
<protein>
    <submittedName>
        <fullName evidence="4">Oxidoreductase, short-chain dehydrogenase/reductase family protein</fullName>
    </submittedName>
</protein>
<dbReference type="InterPro" id="IPR036291">
    <property type="entry name" value="NAD(P)-bd_dom_sf"/>
</dbReference>
<gene>
    <name evidence="4" type="ORF">NB231_09783</name>
</gene>
<dbReference type="CDD" id="cd05374">
    <property type="entry name" value="17beta-HSD-like_SDR_c"/>
    <property type="match status" value="1"/>
</dbReference>
<dbReference type="STRING" id="314278.NB231_09783"/>
<keyword evidence="2" id="KW-0560">Oxidoreductase</keyword>
<dbReference type="GO" id="GO:0016491">
    <property type="term" value="F:oxidoreductase activity"/>
    <property type="evidence" value="ECO:0007669"/>
    <property type="project" value="UniProtKB-KW"/>
</dbReference>
<dbReference type="InterPro" id="IPR002347">
    <property type="entry name" value="SDR_fam"/>
</dbReference>
<evidence type="ECO:0000256" key="1">
    <source>
        <dbReference type="ARBA" id="ARBA00006484"/>
    </source>
</evidence>
<dbReference type="OrthoDB" id="9810734at2"/>